<comment type="caution">
    <text evidence="2">The sequence shown here is derived from an EMBL/GenBank/DDBJ whole genome shotgun (WGS) entry which is preliminary data.</text>
</comment>
<evidence type="ECO:0000256" key="1">
    <source>
        <dbReference type="SAM" id="Phobius"/>
    </source>
</evidence>
<evidence type="ECO:0000313" key="2">
    <source>
        <dbReference type="EMBL" id="EGQ15230.1"/>
    </source>
</evidence>
<dbReference type="Proteomes" id="UP000004123">
    <property type="component" value="Unassembled WGS sequence"/>
</dbReference>
<keyword evidence="1" id="KW-0472">Membrane</keyword>
<name>F9DK01_9BACT</name>
<dbReference type="AlphaFoldDB" id="F9DK01"/>
<reference evidence="2 3" key="1">
    <citation type="submission" date="2011-04" db="EMBL/GenBank/DDBJ databases">
        <authorList>
            <person name="Muzny D."/>
            <person name="Qin X."/>
            <person name="Deng J."/>
            <person name="Jiang H."/>
            <person name="Liu Y."/>
            <person name="Qu J."/>
            <person name="Song X.-Z."/>
            <person name="Zhang L."/>
            <person name="Thornton R."/>
            <person name="Coyle M."/>
            <person name="Francisco L."/>
            <person name="Jackson L."/>
            <person name="Javaid M."/>
            <person name="Korchina V."/>
            <person name="Kovar C."/>
            <person name="Mata R."/>
            <person name="Mathew T."/>
            <person name="Ngo R."/>
            <person name="Nguyen L."/>
            <person name="Nguyen N."/>
            <person name="Okwuonu G."/>
            <person name="Ongeri F."/>
            <person name="Pham C."/>
            <person name="Simmons D."/>
            <person name="Wilczek-Boney K."/>
            <person name="Hale W."/>
            <person name="Jakkamsetti A."/>
            <person name="Pham P."/>
            <person name="Ruth R."/>
            <person name="San Lucas F."/>
            <person name="Warren J."/>
            <person name="Zhang J."/>
            <person name="Zhao Z."/>
            <person name="Zhou C."/>
            <person name="Zhu D."/>
            <person name="Lee S."/>
            <person name="Bess C."/>
            <person name="Blankenburg K."/>
            <person name="Forbes L."/>
            <person name="Fu Q."/>
            <person name="Gubbala S."/>
            <person name="Hirani K."/>
            <person name="Jayaseelan J.C."/>
            <person name="Lara F."/>
            <person name="Munidasa M."/>
            <person name="Palculict T."/>
            <person name="Patil S."/>
            <person name="Pu L.-L."/>
            <person name="Saada N."/>
            <person name="Tang L."/>
            <person name="Weissenberger G."/>
            <person name="Zhu Y."/>
            <person name="Hemphill L."/>
            <person name="Shang Y."/>
            <person name="Youmans B."/>
            <person name="Ayvaz T."/>
            <person name="Ross M."/>
            <person name="Santibanez J."/>
            <person name="Aqrawi P."/>
            <person name="Gross S."/>
            <person name="Joshi V."/>
            <person name="Fowler G."/>
            <person name="Nazareth L."/>
            <person name="Reid J."/>
            <person name="Worley K."/>
            <person name="Petrosino J."/>
            <person name="Highlander S."/>
            <person name="Gibbs R."/>
        </authorList>
    </citation>
    <scope>NUCLEOTIDE SEQUENCE [LARGE SCALE GENOMIC DNA]</scope>
    <source>
        <strain evidence="2 3">ATCC 700821</strain>
    </source>
</reference>
<evidence type="ECO:0000313" key="3">
    <source>
        <dbReference type="Proteomes" id="UP000004123"/>
    </source>
</evidence>
<keyword evidence="1" id="KW-1133">Transmembrane helix</keyword>
<dbReference type="HOGENOM" id="CLU_3187448_0_0_10"/>
<sequence length="46" mass="5317">MCYKEIVFISNCTLATYLFCIILVDQLSLKIRCIMPLNILFLALAF</sequence>
<keyword evidence="1" id="KW-0812">Transmembrane</keyword>
<feature type="transmembrane region" description="Helical" evidence="1">
    <location>
        <begin position="6"/>
        <end position="24"/>
    </location>
</feature>
<dbReference type="STRING" id="997353.HMPREF9144_1992"/>
<gene>
    <name evidence="2" type="ORF">HMPREF9144_1992</name>
</gene>
<dbReference type="EMBL" id="AFPY01000101">
    <property type="protein sequence ID" value="EGQ15230.1"/>
    <property type="molecule type" value="Genomic_DNA"/>
</dbReference>
<protein>
    <submittedName>
        <fullName evidence="2">Uncharacterized protein</fullName>
    </submittedName>
</protein>
<proteinExistence type="predicted"/>
<organism evidence="2 3">
    <name type="scientific">Prevotella pallens ATCC 700821</name>
    <dbReference type="NCBI Taxonomy" id="997353"/>
    <lineage>
        <taxon>Bacteria</taxon>
        <taxon>Pseudomonadati</taxon>
        <taxon>Bacteroidota</taxon>
        <taxon>Bacteroidia</taxon>
        <taxon>Bacteroidales</taxon>
        <taxon>Prevotellaceae</taxon>
        <taxon>Prevotella</taxon>
    </lineage>
</organism>
<accession>F9DK01</accession>